<organism evidence="2 3">
    <name type="scientific">[Ruminococcus] lactaris</name>
    <dbReference type="NCBI Taxonomy" id="46228"/>
    <lineage>
        <taxon>Bacteria</taxon>
        <taxon>Bacillati</taxon>
        <taxon>Bacillota</taxon>
        <taxon>Clostridia</taxon>
        <taxon>Lachnospirales</taxon>
        <taxon>Lachnospiraceae</taxon>
        <taxon>Mediterraneibacter</taxon>
    </lineage>
</organism>
<dbReference type="Proteomes" id="UP000285832">
    <property type="component" value="Unassembled WGS sequence"/>
</dbReference>
<dbReference type="AlphaFoldDB" id="A0A415D5B6"/>
<evidence type="ECO:0000313" key="3">
    <source>
        <dbReference type="Proteomes" id="UP000285832"/>
    </source>
</evidence>
<accession>A0A415D5B6</accession>
<proteinExistence type="predicted"/>
<feature type="transmembrane region" description="Helical" evidence="1">
    <location>
        <begin position="56"/>
        <end position="76"/>
    </location>
</feature>
<keyword evidence="1" id="KW-0472">Membrane</keyword>
<dbReference type="EMBL" id="QRMI01000017">
    <property type="protein sequence ID" value="RHJ61263.1"/>
    <property type="molecule type" value="Genomic_DNA"/>
</dbReference>
<dbReference type="RefSeq" id="WP_118279108.1">
    <property type="nucleotide sequence ID" value="NZ_JAQDJO010000018.1"/>
</dbReference>
<keyword evidence="1" id="KW-0812">Transmembrane</keyword>
<gene>
    <name evidence="2" type="ORF">DW116_07980</name>
</gene>
<protein>
    <submittedName>
        <fullName evidence="2">Uncharacterized protein</fullName>
    </submittedName>
</protein>
<name>A0A415D5B6_9FIRM</name>
<comment type="caution">
    <text evidence="2">The sequence shown here is derived from an EMBL/GenBank/DDBJ whole genome shotgun (WGS) entry which is preliminary data.</text>
</comment>
<sequence length="250" mass="29287">MLEKIIRFFDEHPIIFFICVFLGLIVVPTAIIHFVYIIPTESWWSQVTIPAGNMLAYIGTVLTFCVTFMLSMTVYLSNKRQNDRTQISNNKAMFVVNNEQKVKIDFLNPGTREVDDIFIEMELKLLSNVMISKLKIKHLSIYDIEHPREKEKQFYKEYEKEKNVNFQYEDKEHLIINFDLQDEKAENILKTAEQLCIGFDIDAICENVKTKLTVNISCTSYQKVGKISFKARKECYIKNSNSFLHKAEII</sequence>
<evidence type="ECO:0000256" key="1">
    <source>
        <dbReference type="SAM" id="Phobius"/>
    </source>
</evidence>
<feature type="transmembrane region" description="Helical" evidence="1">
    <location>
        <begin position="12"/>
        <end position="36"/>
    </location>
</feature>
<reference evidence="2 3" key="1">
    <citation type="submission" date="2018-08" db="EMBL/GenBank/DDBJ databases">
        <title>A genome reference for cultivated species of the human gut microbiota.</title>
        <authorList>
            <person name="Zou Y."/>
            <person name="Xue W."/>
            <person name="Luo G."/>
        </authorList>
    </citation>
    <scope>NUCLEOTIDE SEQUENCE [LARGE SCALE GENOMIC DNA]</scope>
    <source>
        <strain evidence="2 3">AM09-9</strain>
    </source>
</reference>
<evidence type="ECO:0000313" key="2">
    <source>
        <dbReference type="EMBL" id="RHJ61263.1"/>
    </source>
</evidence>
<keyword evidence="1" id="KW-1133">Transmembrane helix</keyword>